<dbReference type="Proteomes" id="UP000827976">
    <property type="component" value="Chromosome 11"/>
</dbReference>
<dbReference type="EC" id="3.5.99.2" evidence="1"/>
<organism evidence="1 2">
    <name type="scientific">Dioscorea alata</name>
    <name type="common">Purple yam</name>
    <dbReference type="NCBI Taxonomy" id="55571"/>
    <lineage>
        <taxon>Eukaryota</taxon>
        <taxon>Viridiplantae</taxon>
        <taxon>Streptophyta</taxon>
        <taxon>Embryophyta</taxon>
        <taxon>Tracheophyta</taxon>
        <taxon>Spermatophyta</taxon>
        <taxon>Magnoliopsida</taxon>
        <taxon>Liliopsida</taxon>
        <taxon>Dioscoreales</taxon>
        <taxon>Dioscoreaceae</taxon>
        <taxon>Dioscorea</taxon>
    </lineage>
</organism>
<comment type="caution">
    <text evidence="1">The sequence shown here is derived from an EMBL/GenBank/DDBJ whole genome shotgun (WGS) entry which is preliminary data.</text>
</comment>
<proteinExistence type="predicted"/>
<evidence type="ECO:0000313" key="2">
    <source>
        <dbReference type="Proteomes" id="UP000827976"/>
    </source>
</evidence>
<keyword evidence="1" id="KW-0378">Hydrolase</keyword>
<name>A0ACB7V7X6_DIOAL</name>
<evidence type="ECO:0000313" key="1">
    <source>
        <dbReference type="EMBL" id="KAH7669673.1"/>
    </source>
</evidence>
<sequence length="626" mass="69342">MRFLSPILLRSSIPSPSLLFSARTVSIHSRFGCFDRKLLSIRPPVRSGSDPPVDRVLRALWLRGGALTSSPMAEEGSVARRFWISSLKETVYAAYTPFVVCLAAGNLEMECFRNYIAQDVHFLRAYVQAYEMAEDCADDDDAKAGISELRKSALEELKMHDSIVEEWGVDTTKEIAPFPATTKYIDFLLATAAGKVEGGKVPGKIVTPFEKTKIAAYTVGAMTPCMSLYAFLGKELQMFLHLNGNNHPYKKWIENYASKNFEAAAEQIEELLDKLSVTLTGEELELLQKLYHQAMRLEIEFFLAQPIAQPAVVPLTRLHDPANRLVIFSDFDLTCTVVDSSAILAEIAILTAPKADLIGLDDSNARISSTDLRNSWDALSGQYTEEYEQCIENILPSDKASSFDYEGLRKSLEHLSNFEKQANSRVVESGVLRGMNLDDIKRAGELLSLQEGCRDFFQKIVSKQENFNADIHVLSYCWCADLIRSAFASGSLKVLNIHANEFEYNESISTGNIIRKMESPLNKVEAFKDILGNAGNKDQHLSVYIGDSVGDLLCLLEADVGIVIGSSTSLRKVGEQFGVSFVPLFSGLVAKQKQLAEGAQPVWKGLSGVLYTVSSWTEIQAFILGE</sequence>
<gene>
    <name evidence="1" type="ORF">IHE45_11G094100</name>
</gene>
<accession>A0ACB7V7X6</accession>
<protein>
    <submittedName>
        <fullName evidence="1">Aminopyrimidine aminohydrolase protein</fullName>
        <ecNumber evidence="1">3.5.99.2</ecNumber>
    </submittedName>
</protein>
<keyword evidence="2" id="KW-1185">Reference proteome</keyword>
<reference evidence="2" key="1">
    <citation type="journal article" date="2022" name="Nat. Commun.">
        <title>Chromosome evolution and the genetic basis of agronomically important traits in greater yam.</title>
        <authorList>
            <person name="Bredeson J.V."/>
            <person name="Lyons J.B."/>
            <person name="Oniyinde I.O."/>
            <person name="Okereke N.R."/>
            <person name="Kolade O."/>
            <person name="Nnabue I."/>
            <person name="Nwadili C.O."/>
            <person name="Hribova E."/>
            <person name="Parker M."/>
            <person name="Nwogha J."/>
            <person name="Shu S."/>
            <person name="Carlson J."/>
            <person name="Kariba R."/>
            <person name="Muthemba S."/>
            <person name="Knop K."/>
            <person name="Barton G.J."/>
            <person name="Sherwood A.V."/>
            <person name="Lopez-Montes A."/>
            <person name="Asiedu R."/>
            <person name="Jamnadass R."/>
            <person name="Muchugi A."/>
            <person name="Goodstein D."/>
            <person name="Egesi C.N."/>
            <person name="Featherston J."/>
            <person name="Asfaw A."/>
            <person name="Simpson G.G."/>
            <person name="Dolezel J."/>
            <person name="Hendre P.S."/>
            <person name="Van Deynze A."/>
            <person name="Kumar P.L."/>
            <person name="Obidiegwu J.E."/>
            <person name="Bhattacharjee R."/>
            <person name="Rokhsar D.S."/>
        </authorList>
    </citation>
    <scope>NUCLEOTIDE SEQUENCE [LARGE SCALE GENOMIC DNA]</scope>
    <source>
        <strain evidence="2">cv. TDa95/00328</strain>
    </source>
</reference>
<dbReference type="EMBL" id="CM037021">
    <property type="protein sequence ID" value="KAH7669673.1"/>
    <property type="molecule type" value="Genomic_DNA"/>
</dbReference>